<comment type="caution">
    <text evidence="2">The sequence shown here is derived from an EMBL/GenBank/DDBJ whole genome shotgun (WGS) entry which is preliminary data.</text>
</comment>
<evidence type="ECO:0000256" key="1">
    <source>
        <dbReference type="SAM" id="SignalP"/>
    </source>
</evidence>
<protein>
    <submittedName>
        <fullName evidence="2">Plant virulence effector HPE1-like domain-containing protein</fullName>
    </submittedName>
</protein>
<feature type="signal peptide" evidence="1">
    <location>
        <begin position="1"/>
        <end position="20"/>
    </location>
</feature>
<keyword evidence="3" id="KW-1185">Reference proteome</keyword>
<dbReference type="EMBL" id="JBHRSP010000018">
    <property type="protein sequence ID" value="MFC3073808.1"/>
    <property type="molecule type" value="Genomic_DNA"/>
</dbReference>
<accession>A0ABV7DHP6</accession>
<evidence type="ECO:0000313" key="2">
    <source>
        <dbReference type="EMBL" id="MFC3073808.1"/>
    </source>
</evidence>
<dbReference type="InterPro" id="IPR049748">
    <property type="entry name" value="HPE1-like_N_CxxC"/>
</dbReference>
<organism evidence="2 3">
    <name type="scientific">Shinella pollutisoli</name>
    <dbReference type="NCBI Taxonomy" id="2250594"/>
    <lineage>
        <taxon>Bacteria</taxon>
        <taxon>Pseudomonadati</taxon>
        <taxon>Pseudomonadota</taxon>
        <taxon>Alphaproteobacteria</taxon>
        <taxon>Hyphomicrobiales</taxon>
        <taxon>Rhizobiaceae</taxon>
        <taxon>Shinella</taxon>
    </lineage>
</organism>
<reference evidence="3" key="1">
    <citation type="journal article" date="2019" name="Int. J. Syst. Evol. Microbiol.">
        <title>The Global Catalogue of Microorganisms (GCM) 10K type strain sequencing project: providing services to taxonomists for standard genome sequencing and annotation.</title>
        <authorList>
            <consortium name="The Broad Institute Genomics Platform"/>
            <consortium name="The Broad Institute Genome Sequencing Center for Infectious Disease"/>
            <person name="Wu L."/>
            <person name="Ma J."/>
        </authorList>
    </citation>
    <scope>NUCLEOTIDE SEQUENCE [LARGE SCALE GENOMIC DNA]</scope>
    <source>
        <strain evidence="3">KCTC 52677</strain>
    </source>
</reference>
<gene>
    <name evidence="2" type="ORF">ACFOHH_11905</name>
</gene>
<dbReference type="Proteomes" id="UP001595377">
    <property type="component" value="Unassembled WGS sequence"/>
</dbReference>
<feature type="chain" id="PRO_5045298137" evidence="1">
    <location>
        <begin position="21"/>
        <end position="157"/>
    </location>
</feature>
<name>A0ABV7DHP6_9HYPH</name>
<dbReference type="RefSeq" id="WP_257317575.1">
    <property type="nucleotide sequence ID" value="NZ_JANFDG010000031.1"/>
</dbReference>
<keyword evidence="1" id="KW-0732">Signal</keyword>
<evidence type="ECO:0000313" key="3">
    <source>
        <dbReference type="Proteomes" id="UP001595377"/>
    </source>
</evidence>
<proteinExistence type="predicted"/>
<dbReference type="NCBIfam" id="NF041110">
    <property type="entry name" value="HPE1_fam_CxxC"/>
    <property type="match status" value="1"/>
</dbReference>
<sequence length="157" mass="16158">MRILPAATFAVLFMAAPALASSIEPFTAATGSGGSVSTVSCAACPALKAKPKGETYHVEAIAPGTQKIEIREENGERRIYRTEAWMGGSPVTFVSKAPAEPVEAADAADDAAPAVEEKIDANARTGALDTAAADETATAAMSVSREFDPSGFALRLN</sequence>